<feature type="chain" id="PRO_5046464047" evidence="1">
    <location>
        <begin position="17"/>
        <end position="166"/>
    </location>
</feature>
<evidence type="ECO:0000259" key="2">
    <source>
        <dbReference type="Pfam" id="PF13511"/>
    </source>
</evidence>
<keyword evidence="4" id="KW-1185">Reference proteome</keyword>
<proteinExistence type="predicted"/>
<keyword evidence="1" id="KW-0732">Signal</keyword>
<dbReference type="Proteomes" id="UP000663992">
    <property type="component" value="Unassembled WGS sequence"/>
</dbReference>
<dbReference type="InterPro" id="IPR013783">
    <property type="entry name" value="Ig-like_fold"/>
</dbReference>
<comment type="caution">
    <text evidence="3">The sequence shown here is derived from an EMBL/GenBank/DDBJ whole genome shotgun (WGS) entry which is preliminary data.</text>
</comment>
<sequence length="166" mass="17703">MRLSWLFTLFALSAQSATLYKVVQADGTVVYTDRPVAGAVPVALPNANTSQSLAPKQVTKPTAPSKPDVNYNISILSPAHEETIRNNQGEVKVSASIEPKAVGLFQLVLNGQVLATGASPQFVVQGVPRGEHQLEVRLVSKSGKILASSPTRVFYLHQASVLNRSG</sequence>
<reference evidence="3 4" key="1">
    <citation type="submission" date="2021-03" db="EMBL/GenBank/DDBJ databases">
        <title>novel species isolated from a fishpond in China.</title>
        <authorList>
            <person name="Lu H."/>
            <person name="Cai Z."/>
        </authorList>
    </citation>
    <scope>NUCLEOTIDE SEQUENCE [LARGE SCALE GENOMIC DNA]</scope>
    <source>
        <strain evidence="3 4">Y57</strain>
    </source>
</reference>
<accession>A0ABS3CQ24</accession>
<protein>
    <submittedName>
        <fullName evidence="3">DUF4124 domain-containing protein</fullName>
    </submittedName>
</protein>
<evidence type="ECO:0000313" key="4">
    <source>
        <dbReference type="Proteomes" id="UP000663992"/>
    </source>
</evidence>
<feature type="signal peptide" evidence="1">
    <location>
        <begin position="1"/>
        <end position="16"/>
    </location>
</feature>
<dbReference type="RefSeq" id="WP_206593023.1">
    <property type="nucleotide sequence ID" value="NZ_JAFKCS010000003.1"/>
</dbReference>
<feature type="domain" description="DUF4124" evidence="2">
    <location>
        <begin position="7"/>
        <end position="56"/>
    </location>
</feature>
<evidence type="ECO:0000256" key="1">
    <source>
        <dbReference type="SAM" id="SignalP"/>
    </source>
</evidence>
<dbReference type="EMBL" id="JAFKCS010000003">
    <property type="protein sequence ID" value="MBN7819203.1"/>
    <property type="molecule type" value="Genomic_DNA"/>
</dbReference>
<gene>
    <name evidence="3" type="ORF">J0A65_04960</name>
</gene>
<dbReference type="Gene3D" id="2.60.40.10">
    <property type="entry name" value="Immunoglobulins"/>
    <property type="match status" value="1"/>
</dbReference>
<evidence type="ECO:0000313" key="3">
    <source>
        <dbReference type="EMBL" id="MBN7819203.1"/>
    </source>
</evidence>
<dbReference type="Pfam" id="PF13511">
    <property type="entry name" value="DUF4124"/>
    <property type="match status" value="1"/>
</dbReference>
<name>A0ABS3CQ24_9ALTE</name>
<organism evidence="3 4">
    <name type="scientific">Bowmanella yangjiangensis</name>
    <dbReference type="NCBI Taxonomy" id="2811230"/>
    <lineage>
        <taxon>Bacteria</taxon>
        <taxon>Pseudomonadati</taxon>
        <taxon>Pseudomonadota</taxon>
        <taxon>Gammaproteobacteria</taxon>
        <taxon>Alteromonadales</taxon>
        <taxon>Alteromonadaceae</taxon>
        <taxon>Bowmanella</taxon>
    </lineage>
</organism>
<dbReference type="InterPro" id="IPR025392">
    <property type="entry name" value="DUF4124"/>
</dbReference>